<evidence type="ECO:0000313" key="1">
    <source>
        <dbReference type="EMBL" id="KHJ78075.1"/>
    </source>
</evidence>
<dbReference type="OrthoDB" id="5828078at2759"/>
<accession>A0A0B1S4D4</accession>
<evidence type="ECO:0000313" key="2">
    <source>
        <dbReference type="Proteomes" id="UP000053660"/>
    </source>
</evidence>
<sequence length="107" mass="12081">MPRNFTRCFHSLYITTIPSMQLQGAAYTLTKESLRMAKNMNVDVAFAEVLSDHVAPVADPFGAFEMRSIPHSQWKDHEGRPLIKVKGATKSFLQVTFLKKTLPDSKL</sequence>
<organism evidence="1 2">
    <name type="scientific">Oesophagostomum dentatum</name>
    <name type="common">Nodular worm</name>
    <dbReference type="NCBI Taxonomy" id="61180"/>
    <lineage>
        <taxon>Eukaryota</taxon>
        <taxon>Metazoa</taxon>
        <taxon>Ecdysozoa</taxon>
        <taxon>Nematoda</taxon>
        <taxon>Chromadorea</taxon>
        <taxon>Rhabditida</taxon>
        <taxon>Rhabditina</taxon>
        <taxon>Rhabditomorpha</taxon>
        <taxon>Strongyloidea</taxon>
        <taxon>Strongylidae</taxon>
        <taxon>Oesophagostomum</taxon>
    </lineage>
</organism>
<keyword evidence="2" id="KW-1185">Reference proteome</keyword>
<protein>
    <submittedName>
        <fullName evidence="1">Uncharacterized protein</fullName>
    </submittedName>
</protein>
<gene>
    <name evidence="1" type="ORF">OESDEN_22304</name>
</gene>
<dbReference type="EMBL" id="KN610133">
    <property type="protein sequence ID" value="KHJ78075.1"/>
    <property type="molecule type" value="Genomic_DNA"/>
</dbReference>
<dbReference type="Proteomes" id="UP000053660">
    <property type="component" value="Unassembled WGS sequence"/>
</dbReference>
<proteinExistence type="predicted"/>
<reference evidence="1 2" key="1">
    <citation type="submission" date="2014-03" db="EMBL/GenBank/DDBJ databases">
        <title>Draft genome of the hookworm Oesophagostomum dentatum.</title>
        <authorList>
            <person name="Mitreva M."/>
        </authorList>
    </citation>
    <scope>NUCLEOTIDE SEQUENCE [LARGE SCALE GENOMIC DNA]</scope>
    <source>
        <strain evidence="1 2">OD-Hann</strain>
    </source>
</reference>
<name>A0A0B1S4D4_OESDE</name>
<dbReference type="Gene3D" id="3.40.630.30">
    <property type="match status" value="1"/>
</dbReference>
<dbReference type="AlphaFoldDB" id="A0A0B1S4D4"/>